<dbReference type="GO" id="GO:0005524">
    <property type="term" value="F:ATP binding"/>
    <property type="evidence" value="ECO:0007669"/>
    <property type="project" value="UniProtKB-KW"/>
</dbReference>
<feature type="transmembrane region" description="Helical" evidence="9">
    <location>
        <begin position="127"/>
        <end position="146"/>
    </location>
</feature>
<accession>A0A1H2K2E9</accession>
<evidence type="ECO:0000256" key="5">
    <source>
        <dbReference type="ARBA" id="ARBA00022741"/>
    </source>
</evidence>
<evidence type="ECO:0000256" key="7">
    <source>
        <dbReference type="ARBA" id="ARBA00022840"/>
    </source>
</evidence>
<dbReference type="InterPro" id="IPR036097">
    <property type="entry name" value="HisK_dim/P_sf"/>
</dbReference>
<keyword evidence="9" id="KW-0472">Membrane</keyword>
<evidence type="ECO:0000313" key="11">
    <source>
        <dbReference type="EMBL" id="SDU62732.1"/>
    </source>
</evidence>
<dbReference type="InterPro" id="IPR004358">
    <property type="entry name" value="Sig_transdc_His_kin-like_C"/>
</dbReference>
<feature type="transmembrane region" description="Helical" evidence="9">
    <location>
        <begin position="104"/>
        <end position="122"/>
    </location>
</feature>
<sequence>MKDNSVKESANLSLQIKWIILSRVIFAVILIVSCLVFSSGEHLSFFSQPFLTLYNIAAAILVLSILYLIWLNKFKNKLFLAYFQTITDTFIVTAIIFVTGSYDSIFTFLYLVVIIYTSMLLLQKGSLIIATISCLQYGILVELEYYKIITPFMGQLYLSGTIDESYIIYRIIIIIMACFAVAILSGLLARQLKGAKQDLKMVREHLKRVEKMAAMDEMISGIAHEVKNPLASLSGSIQLLQEDTKPGSYEDRLMQIILRETDRLKNIVNNIRLFANPRTDNACVIKMAQIIEETVALFLNDPERNENINLTMKLNKDASVFIDPLHFTQILWNLLKNAAQSINGPGEIKIQLRSSITNRVYLIIEDTGIGISQKDGRDIFDPFYTTKPDGTGLGLSIIHRLIDTYDGVIDFESTPGKGTVFNIFFNGVASKGK</sequence>
<evidence type="ECO:0000313" key="12">
    <source>
        <dbReference type="Proteomes" id="UP000199608"/>
    </source>
</evidence>
<dbReference type="Gene3D" id="1.10.287.130">
    <property type="match status" value="1"/>
</dbReference>
<dbReference type="SUPFAM" id="SSF47384">
    <property type="entry name" value="Homodimeric domain of signal transducing histidine kinase"/>
    <property type="match status" value="1"/>
</dbReference>
<dbReference type="InterPro" id="IPR003661">
    <property type="entry name" value="HisK_dim/P_dom"/>
</dbReference>
<evidence type="ECO:0000256" key="1">
    <source>
        <dbReference type="ARBA" id="ARBA00000085"/>
    </source>
</evidence>
<keyword evidence="6 11" id="KW-0418">Kinase</keyword>
<dbReference type="AlphaFoldDB" id="A0A1H2K2E9"/>
<dbReference type="InterPro" id="IPR036890">
    <property type="entry name" value="HATPase_C_sf"/>
</dbReference>
<evidence type="ECO:0000256" key="2">
    <source>
        <dbReference type="ARBA" id="ARBA00012438"/>
    </source>
</evidence>
<dbReference type="Pfam" id="PF00512">
    <property type="entry name" value="HisKA"/>
    <property type="match status" value="1"/>
</dbReference>
<keyword evidence="7" id="KW-0067">ATP-binding</keyword>
<keyword evidence="9" id="KW-0812">Transmembrane</keyword>
<dbReference type="EC" id="2.7.13.3" evidence="2"/>
<dbReference type="Pfam" id="PF02518">
    <property type="entry name" value="HATPase_c"/>
    <property type="match status" value="1"/>
</dbReference>
<feature type="transmembrane region" description="Helical" evidence="9">
    <location>
        <begin position="20"/>
        <end position="39"/>
    </location>
</feature>
<dbReference type="Pfam" id="PF25323">
    <property type="entry name" value="6TM_PilS"/>
    <property type="match status" value="1"/>
</dbReference>
<dbReference type="RefSeq" id="WP_092238220.1">
    <property type="nucleotide sequence ID" value="NZ_FNLL01000019.1"/>
</dbReference>
<keyword evidence="3" id="KW-0597">Phosphoprotein</keyword>
<evidence type="ECO:0000256" key="3">
    <source>
        <dbReference type="ARBA" id="ARBA00022553"/>
    </source>
</evidence>
<dbReference type="SUPFAM" id="SSF55874">
    <property type="entry name" value="ATPase domain of HSP90 chaperone/DNA topoisomerase II/histidine kinase"/>
    <property type="match status" value="1"/>
</dbReference>
<dbReference type="CDD" id="cd00082">
    <property type="entry name" value="HisKA"/>
    <property type="match status" value="1"/>
</dbReference>
<keyword evidence="12" id="KW-1185">Reference proteome</keyword>
<dbReference type="SMART" id="SM00388">
    <property type="entry name" value="HisKA"/>
    <property type="match status" value="1"/>
</dbReference>
<dbReference type="EMBL" id="FNLL01000019">
    <property type="protein sequence ID" value="SDU62732.1"/>
    <property type="molecule type" value="Genomic_DNA"/>
</dbReference>
<dbReference type="PANTHER" id="PTHR43065">
    <property type="entry name" value="SENSOR HISTIDINE KINASE"/>
    <property type="match status" value="1"/>
</dbReference>
<dbReference type="PROSITE" id="PS51257">
    <property type="entry name" value="PROKAR_LIPOPROTEIN"/>
    <property type="match status" value="1"/>
</dbReference>
<gene>
    <name evidence="11" type="ORF">SAMN04487931_11914</name>
</gene>
<dbReference type="SMART" id="SM00387">
    <property type="entry name" value="HATPase_c"/>
    <property type="match status" value="1"/>
</dbReference>
<organism evidence="11 12">
    <name type="scientific">Desulfobacula phenolica</name>
    <dbReference type="NCBI Taxonomy" id="90732"/>
    <lineage>
        <taxon>Bacteria</taxon>
        <taxon>Pseudomonadati</taxon>
        <taxon>Thermodesulfobacteriota</taxon>
        <taxon>Desulfobacteria</taxon>
        <taxon>Desulfobacterales</taxon>
        <taxon>Desulfobacteraceae</taxon>
        <taxon>Desulfobacula</taxon>
    </lineage>
</organism>
<keyword evidence="8" id="KW-0902">Two-component regulatory system</keyword>
<dbReference type="PRINTS" id="PR00344">
    <property type="entry name" value="BCTRLSENSOR"/>
</dbReference>
<evidence type="ECO:0000259" key="10">
    <source>
        <dbReference type="PROSITE" id="PS50109"/>
    </source>
</evidence>
<protein>
    <recommendedName>
        <fullName evidence="2">histidine kinase</fullName>
        <ecNumber evidence="2">2.7.13.3</ecNumber>
    </recommendedName>
</protein>
<feature type="transmembrane region" description="Helical" evidence="9">
    <location>
        <begin position="166"/>
        <end position="189"/>
    </location>
</feature>
<dbReference type="InterPro" id="IPR005467">
    <property type="entry name" value="His_kinase_dom"/>
</dbReference>
<reference evidence="12" key="1">
    <citation type="submission" date="2016-10" db="EMBL/GenBank/DDBJ databases">
        <authorList>
            <person name="Varghese N."/>
            <person name="Submissions S."/>
        </authorList>
    </citation>
    <scope>NUCLEOTIDE SEQUENCE [LARGE SCALE GENOMIC DNA]</scope>
    <source>
        <strain evidence="12">DSM 3384</strain>
    </source>
</reference>
<dbReference type="GO" id="GO:0000155">
    <property type="term" value="F:phosphorelay sensor kinase activity"/>
    <property type="evidence" value="ECO:0007669"/>
    <property type="project" value="InterPro"/>
</dbReference>
<name>A0A1H2K2E9_9BACT</name>
<dbReference type="Proteomes" id="UP000199608">
    <property type="component" value="Unassembled WGS sequence"/>
</dbReference>
<dbReference type="PROSITE" id="PS50109">
    <property type="entry name" value="HIS_KIN"/>
    <property type="match status" value="1"/>
</dbReference>
<proteinExistence type="predicted"/>
<feature type="transmembrane region" description="Helical" evidence="9">
    <location>
        <begin position="51"/>
        <end position="71"/>
    </location>
</feature>
<keyword evidence="4" id="KW-0808">Transferase</keyword>
<evidence type="ECO:0000256" key="8">
    <source>
        <dbReference type="ARBA" id="ARBA00023012"/>
    </source>
</evidence>
<dbReference type="PANTHER" id="PTHR43065:SF10">
    <property type="entry name" value="PEROXIDE STRESS-ACTIVATED HISTIDINE KINASE MAK3"/>
    <property type="match status" value="1"/>
</dbReference>
<comment type="catalytic activity">
    <reaction evidence="1">
        <text>ATP + protein L-histidine = ADP + protein N-phospho-L-histidine.</text>
        <dbReference type="EC" id="2.7.13.3"/>
    </reaction>
</comment>
<keyword evidence="9" id="KW-1133">Transmembrane helix</keyword>
<evidence type="ECO:0000256" key="9">
    <source>
        <dbReference type="SAM" id="Phobius"/>
    </source>
</evidence>
<feature type="transmembrane region" description="Helical" evidence="9">
    <location>
        <begin position="78"/>
        <end position="98"/>
    </location>
</feature>
<dbReference type="Gene3D" id="3.30.565.10">
    <property type="entry name" value="Histidine kinase-like ATPase, C-terminal domain"/>
    <property type="match status" value="1"/>
</dbReference>
<keyword evidence="5" id="KW-0547">Nucleotide-binding</keyword>
<dbReference type="InterPro" id="IPR003594">
    <property type="entry name" value="HATPase_dom"/>
</dbReference>
<feature type="domain" description="Histidine kinase" evidence="10">
    <location>
        <begin position="221"/>
        <end position="429"/>
    </location>
</feature>
<evidence type="ECO:0000256" key="4">
    <source>
        <dbReference type="ARBA" id="ARBA00022679"/>
    </source>
</evidence>
<evidence type="ECO:0000256" key="6">
    <source>
        <dbReference type="ARBA" id="ARBA00022777"/>
    </source>
</evidence>